<evidence type="ECO:0000259" key="2">
    <source>
        <dbReference type="PROSITE" id="PS50157"/>
    </source>
</evidence>
<reference evidence="3" key="1">
    <citation type="submission" date="2022-03" db="EMBL/GenBank/DDBJ databases">
        <authorList>
            <person name="Lindestad O."/>
        </authorList>
    </citation>
    <scope>NUCLEOTIDE SEQUENCE</scope>
</reference>
<keyword evidence="4" id="KW-1185">Reference proteome</keyword>
<feature type="non-terminal residue" evidence="3">
    <location>
        <position position="1"/>
    </location>
</feature>
<dbReference type="PROSITE" id="PS00028">
    <property type="entry name" value="ZINC_FINGER_C2H2_1"/>
    <property type="match status" value="1"/>
</dbReference>
<dbReference type="OrthoDB" id="6938264at2759"/>
<comment type="caution">
    <text evidence="3">The sequence shown here is derived from an EMBL/GenBank/DDBJ whole genome shotgun (WGS) entry which is preliminary data.</text>
</comment>
<dbReference type="PROSITE" id="PS50157">
    <property type="entry name" value="ZINC_FINGER_C2H2_2"/>
    <property type="match status" value="1"/>
</dbReference>
<keyword evidence="1" id="KW-0479">Metal-binding</keyword>
<evidence type="ECO:0000313" key="4">
    <source>
        <dbReference type="Proteomes" id="UP000838756"/>
    </source>
</evidence>
<name>A0A8S4RQ25_9NEOP</name>
<sequence>MWVDDAYKECSMSHNPVKLEGSLSYDAVCISVKIEPDASSTVQVDVKYPLKYESATFGCTICFQEFSHEHDYNAHMSVHLQLADCEASRTYQPRTTASSGCQPSHFSEHKSVHSFPPFICIIVNCGNCIKATYQRILILATVVNFILKKCVRYHSSTAARLVQRFALWFEVGSP</sequence>
<dbReference type="AlphaFoldDB" id="A0A8S4RQ25"/>
<dbReference type="GO" id="GO:0008270">
    <property type="term" value="F:zinc ion binding"/>
    <property type="evidence" value="ECO:0007669"/>
    <property type="project" value="UniProtKB-KW"/>
</dbReference>
<organism evidence="3 4">
    <name type="scientific">Pararge aegeria aegeria</name>
    <dbReference type="NCBI Taxonomy" id="348720"/>
    <lineage>
        <taxon>Eukaryota</taxon>
        <taxon>Metazoa</taxon>
        <taxon>Ecdysozoa</taxon>
        <taxon>Arthropoda</taxon>
        <taxon>Hexapoda</taxon>
        <taxon>Insecta</taxon>
        <taxon>Pterygota</taxon>
        <taxon>Neoptera</taxon>
        <taxon>Endopterygota</taxon>
        <taxon>Lepidoptera</taxon>
        <taxon>Glossata</taxon>
        <taxon>Ditrysia</taxon>
        <taxon>Papilionoidea</taxon>
        <taxon>Nymphalidae</taxon>
        <taxon>Satyrinae</taxon>
        <taxon>Satyrini</taxon>
        <taxon>Parargina</taxon>
        <taxon>Pararge</taxon>
    </lineage>
</organism>
<feature type="domain" description="C2H2-type" evidence="2">
    <location>
        <begin position="57"/>
        <end position="79"/>
    </location>
</feature>
<evidence type="ECO:0000256" key="1">
    <source>
        <dbReference type="PROSITE-ProRule" id="PRU00042"/>
    </source>
</evidence>
<accession>A0A8S4RQ25</accession>
<keyword evidence="1" id="KW-0862">Zinc</keyword>
<keyword evidence="1" id="KW-0863">Zinc-finger</keyword>
<dbReference type="EMBL" id="CAKXAJ010025408">
    <property type="protein sequence ID" value="CAH2238867.1"/>
    <property type="molecule type" value="Genomic_DNA"/>
</dbReference>
<gene>
    <name evidence="3" type="primary">jg23538</name>
    <name evidence="3" type="ORF">PAEG_LOCUS15893</name>
</gene>
<dbReference type="InterPro" id="IPR013087">
    <property type="entry name" value="Znf_C2H2_type"/>
</dbReference>
<dbReference type="Proteomes" id="UP000838756">
    <property type="component" value="Unassembled WGS sequence"/>
</dbReference>
<protein>
    <submittedName>
        <fullName evidence="3">Jg23538 protein</fullName>
    </submittedName>
</protein>
<proteinExistence type="predicted"/>
<evidence type="ECO:0000313" key="3">
    <source>
        <dbReference type="EMBL" id="CAH2238867.1"/>
    </source>
</evidence>